<sequence>MNLPTFRSVAAVRGLFPAALLLAASALLTGCAGVQVDEYAGRAPLLDPRTFFDGTICADGVVRDRSGKQIRQFNARILASWEDQGNGSETGTLDEVFYFYDEPGASAVEETRVWTLTPNGSGGYHASATDVPQPTTMKHAGNSIQMAYTLRYGKPGDTIDLDMDDWMFQVADGVVINETRMSKWGIHVGQVLLVMRKVPDGYQCLSARD</sequence>
<name>A0ABY6AA18_9GAMM</name>
<proteinExistence type="predicted"/>
<evidence type="ECO:0000313" key="2">
    <source>
        <dbReference type="EMBL" id="UXD87254.1"/>
    </source>
</evidence>
<gene>
    <name evidence="2" type="ORF">HUF19_07335</name>
</gene>
<protein>
    <submittedName>
        <fullName evidence="2">DUF3833 domain-containing protein</fullName>
    </submittedName>
</protein>
<feature type="signal peptide" evidence="1">
    <location>
        <begin position="1"/>
        <end position="23"/>
    </location>
</feature>
<reference evidence="3" key="1">
    <citation type="submission" date="2020-06" db="EMBL/GenBank/DDBJ databases">
        <title>Thalassolituus marinus alknpb1M-1, a hydrocarbon-degrading bacterium isolated from the deep-sea overlying water using an in-situ strategy from the South China Sea basin.</title>
        <authorList>
            <person name="Dong C."/>
            <person name="Chen Y."/>
            <person name="Shao Z."/>
        </authorList>
    </citation>
    <scope>NUCLEOTIDE SEQUENCE [LARGE SCALE GENOMIC DNA]</scope>
    <source>
        <strain evidence="3">alknpb1M-1</strain>
    </source>
</reference>
<dbReference type="InterPro" id="IPR024409">
    <property type="entry name" value="DUF3833"/>
</dbReference>
<evidence type="ECO:0000313" key="3">
    <source>
        <dbReference type="Proteomes" id="UP001065322"/>
    </source>
</evidence>
<dbReference type="Pfam" id="PF12915">
    <property type="entry name" value="DUF3833"/>
    <property type="match status" value="1"/>
</dbReference>
<dbReference type="EMBL" id="CP054475">
    <property type="protein sequence ID" value="UXD87254.1"/>
    <property type="molecule type" value="Genomic_DNA"/>
</dbReference>
<dbReference type="PROSITE" id="PS51257">
    <property type="entry name" value="PROKAR_LIPOPROTEIN"/>
    <property type="match status" value="1"/>
</dbReference>
<evidence type="ECO:0000256" key="1">
    <source>
        <dbReference type="SAM" id="SignalP"/>
    </source>
</evidence>
<keyword evidence="1" id="KW-0732">Signal</keyword>
<dbReference type="RefSeq" id="WP_260999177.1">
    <property type="nucleotide sequence ID" value="NZ_CP054475.1"/>
</dbReference>
<feature type="chain" id="PRO_5047430009" evidence="1">
    <location>
        <begin position="24"/>
        <end position="209"/>
    </location>
</feature>
<keyword evidence="3" id="KW-1185">Reference proteome</keyword>
<dbReference type="Proteomes" id="UP001065322">
    <property type="component" value="Chromosome"/>
</dbReference>
<organism evidence="2 3">
    <name type="scientific">Thalassolituus hydrocarboniclasticus</name>
    <dbReference type="NCBI Taxonomy" id="2742796"/>
    <lineage>
        <taxon>Bacteria</taxon>
        <taxon>Pseudomonadati</taxon>
        <taxon>Pseudomonadota</taxon>
        <taxon>Gammaproteobacteria</taxon>
        <taxon>Oceanospirillales</taxon>
        <taxon>Oceanospirillaceae</taxon>
        <taxon>Thalassolituus</taxon>
    </lineage>
</organism>
<accession>A0ABY6AA18</accession>